<feature type="transmembrane region" description="Helical" evidence="1">
    <location>
        <begin position="223"/>
        <end position="242"/>
    </location>
</feature>
<keyword evidence="1" id="KW-1133">Transmembrane helix</keyword>
<evidence type="ECO:0000256" key="1">
    <source>
        <dbReference type="SAM" id="Phobius"/>
    </source>
</evidence>
<name>A0A182KC73_9DIPT</name>
<dbReference type="EnsemblMetazoa" id="ACHR008360-RA">
    <property type="protein sequence ID" value="ACHR008360-PA"/>
    <property type="gene ID" value="ACHR008360"/>
</dbReference>
<keyword evidence="2" id="KW-0732">Signal</keyword>
<dbReference type="AlphaFoldDB" id="A0A182KC73"/>
<evidence type="ECO:0000313" key="4">
    <source>
        <dbReference type="Proteomes" id="UP000075881"/>
    </source>
</evidence>
<evidence type="ECO:0000313" key="3">
    <source>
        <dbReference type="EnsemblMetazoa" id="ACHR008360-PA"/>
    </source>
</evidence>
<protein>
    <submittedName>
        <fullName evidence="3">Uncharacterized protein</fullName>
    </submittedName>
</protein>
<organism evidence="3 4">
    <name type="scientific">Anopheles christyi</name>
    <dbReference type="NCBI Taxonomy" id="43041"/>
    <lineage>
        <taxon>Eukaryota</taxon>
        <taxon>Metazoa</taxon>
        <taxon>Ecdysozoa</taxon>
        <taxon>Arthropoda</taxon>
        <taxon>Hexapoda</taxon>
        <taxon>Insecta</taxon>
        <taxon>Pterygota</taxon>
        <taxon>Neoptera</taxon>
        <taxon>Endopterygota</taxon>
        <taxon>Diptera</taxon>
        <taxon>Nematocera</taxon>
        <taxon>Culicoidea</taxon>
        <taxon>Culicidae</taxon>
        <taxon>Anophelinae</taxon>
        <taxon>Anopheles</taxon>
    </lineage>
</organism>
<feature type="chain" id="PRO_5008125322" evidence="2">
    <location>
        <begin position="24"/>
        <end position="246"/>
    </location>
</feature>
<keyword evidence="1" id="KW-0472">Membrane</keyword>
<sequence length="246" mass="28360">MIVRHVSLLVSFILWTRPDLVRSSICLYHGFHDQFFTDLNFIIEDFDSDIWYVVAYQQPNLPYRTPYHLPQDIDTHRNCYSYTLRTRLGVILMELVCREVTAATYESFEIFTRPNGMYIVGAKGQQEVGEFRTVHVMQLTQTIVLLVSCSVKLDTYGVLVLNREPPHAKDEEQVQKIIEAKLPDPLYMWMNYTVTSVASDGERCSCVNDFVNNLDAHYDKRKGFVLVTLAVTAALLGVVKLLKRIL</sequence>
<reference evidence="3" key="2">
    <citation type="submission" date="2020-05" db="UniProtKB">
        <authorList>
            <consortium name="EnsemblMetazoa"/>
        </authorList>
    </citation>
    <scope>IDENTIFICATION</scope>
    <source>
        <strain evidence="3">ACHKN1017</strain>
    </source>
</reference>
<accession>A0A182KC73</accession>
<feature type="signal peptide" evidence="2">
    <location>
        <begin position="1"/>
        <end position="23"/>
    </location>
</feature>
<dbReference type="VEuPathDB" id="VectorBase:ACHR008360"/>
<evidence type="ECO:0000256" key="2">
    <source>
        <dbReference type="SAM" id="SignalP"/>
    </source>
</evidence>
<dbReference type="Proteomes" id="UP000075881">
    <property type="component" value="Unassembled WGS sequence"/>
</dbReference>
<keyword evidence="4" id="KW-1185">Reference proteome</keyword>
<proteinExistence type="predicted"/>
<keyword evidence="1" id="KW-0812">Transmembrane</keyword>
<reference evidence="4" key="1">
    <citation type="submission" date="2013-03" db="EMBL/GenBank/DDBJ databases">
        <title>The Genome Sequence of Anopheles christyi ACHKN1017.</title>
        <authorList>
            <consortium name="The Broad Institute Genomics Platform"/>
            <person name="Neafsey D.E."/>
            <person name="Besansky N."/>
            <person name="Walker B."/>
            <person name="Young S.K."/>
            <person name="Zeng Q."/>
            <person name="Gargeya S."/>
            <person name="Fitzgerald M."/>
            <person name="Haas B."/>
            <person name="Abouelleil A."/>
            <person name="Allen A.W."/>
            <person name="Alvarado L."/>
            <person name="Arachchi H.M."/>
            <person name="Berlin A.M."/>
            <person name="Chapman S.B."/>
            <person name="Gainer-Dewar J."/>
            <person name="Goldberg J."/>
            <person name="Griggs A."/>
            <person name="Gujja S."/>
            <person name="Hansen M."/>
            <person name="Howarth C."/>
            <person name="Imamovic A."/>
            <person name="Ireland A."/>
            <person name="Larimer J."/>
            <person name="McCowan C."/>
            <person name="Murphy C."/>
            <person name="Pearson M."/>
            <person name="Poon T.W."/>
            <person name="Priest M."/>
            <person name="Roberts A."/>
            <person name="Saif S."/>
            <person name="Shea T."/>
            <person name="Sisk P."/>
            <person name="Sykes S."/>
            <person name="Wortman J."/>
            <person name="Nusbaum C."/>
            <person name="Birren B."/>
        </authorList>
    </citation>
    <scope>NUCLEOTIDE SEQUENCE [LARGE SCALE GENOMIC DNA]</scope>
    <source>
        <strain evidence="4">ACHKN1017</strain>
    </source>
</reference>